<dbReference type="AlphaFoldDB" id="A0A2P2LYM8"/>
<accession>A0A2P2LYM8</accession>
<proteinExistence type="predicted"/>
<sequence length="45" mass="5546">MLWLVAYRSMLLRPWIRSFFSFFVFKWPSNRSLVIYVNKGSLFQL</sequence>
<organism evidence="1">
    <name type="scientific">Rhizophora mucronata</name>
    <name type="common">Asiatic mangrove</name>
    <dbReference type="NCBI Taxonomy" id="61149"/>
    <lineage>
        <taxon>Eukaryota</taxon>
        <taxon>Viridiplantae</taxon>
        <taxon>Streptophyta</taxon>
        <taxon>Embryophyta</taxon>
        <taxon>Tracheophyta</taxon>
        <taxon>Spermatophyta</taxon>
        <taxon>Magnoliopsida</taxon>
        <taxon>eudicotyledons</taxon>
        <taxon>Gunneridae</taxon>
        <taxon>Pentapetalae</taxon>
        <taxon>rosids</taxon>
        <taxon>fabids</taxon>
        <taxon>Malpighiales</taxon>
        <taxon>Rhizophoraceae</taxon>
        <taxon>Rhizophora</taxon>
    </lineage>
</organism>
<reference evidence="1" key="1">
    <citation type="submission" date="2018-02" db="EMBL/GenBank/DDBJ databases">
        <title>Rhizophora mucronata_Transcriptome.</title>
        <authorList>
            <person name="Meera S.P."/>
            <person name="Sreeshan A."/>
            <person name="Augustine A."/>
        </authorList>
    </citation>
    <scope>NUCLEOTIDE SEQUENCE</scope>
    <source>
        <tissue evidence="1">Leaf</tissue>
    </source>
</reference>
<protein>
    <submittedName>
        <fullName evidence="1">Uncharacterized protein</fullName>
    </submittedName>
</protein>
<evidence type="ECO:0000313" key="1">
    <source>
        <dbReference type="EMBL" id="MBX23077.1"/>
    </source>
</evidence>
<dbReference type="EMBL" id="GGEC01042593">
    <property type="protein sequence ID" value="MBX23077.1"/>
    <property type="molecule type" value="Transcribed_RNA"/>
</dbReference>
<name>A0A2P2LYM8_RHIMU</name>